<dbReference type="AlphaFoldDB" id="A0A4V2Q1K8"/>
<reference evidence="1 2" key="1">
    <citation type="submission" date="2019-03" db="EMBL/GenBank/DDBJ databases">
        <title>Genomic Encyclopedia of Type Strains, Phase IV (KMG-IV): sequencing the most valuable type-strain genomes for metagenomic binning, comparative biology and taxonomic classification.</title>
        <authorList>
            <person name="Goeker M."/>
        </authorList>
    </citation>
    <scope>NUCLEOTIDE SEQUENCE [LARGE SCALE GENOMIC DNA]</scope>
    <source>
        <strain evidence="1 2">DSM 24176</strain>
    </source>
</reference>
<evidence type="ECO:0000313" key="1">
    <source>
        <dbReference type="EMBL" id="TCK98021.1"/>
    </source>
</evidence>
<dbReference type="EMBL" id="SMGQ01000011">
    <property type="protein sequence ID" value="TCK98021.1"/>
    <property type="molecule type" value="Genomic_DNA"/>
</dbReference>
<name>A0A4V2Q1K8_9FIRM</name>
<keyword evidence="2" id="KW-1185">Reference proteome</keyword>
<dbReference type="Proteomes" id="UP000294545">
    <property type="component" value="Unassembled WGS sequence"/>
</dbReference>
<dbReference type="OrthoDB" id="1494576at2"/>
<organism evidence="1 2">
    <name type="scientific">Natranaerovirga hydrolytica</name>
    <dbReference type="NCBI Taxonomy" id="680378"/>
    <lineage>
        <taxon>Bacteria</taxon>
        <taxon>Bacillati</taxon>
        <taxon>Bacillota</taxon>
        <taxon>Clostridia</taxon>
        <taxon>Lachnospirales</taxon>
        <taxon>Natranaerovirgaceae</taxon>
        <taxon>Natranaerovirga</taxon>
    </lineage>
</organism>
<evidence type="ECO:0000313" key="2">
    <source>
        <dbReference type="Proteomes" id="UP000294545"/>
    </source>
</evidence>
<protein>
    <submittedName>
        <fullName evidence="1">Uncharacterized protein</fullName>
    </submittedName>
</protein>
<accession>A0A4V2Q1K8</accession>
<proteinExistence type="predicted"/>
<dbReference type="RefSeq" id="WP_132279823.1">
    <property type="nucleotide sequence ID" value="NZ_SMGQ01000011.1"/>
</dbReference>
<sequence length="65" mass="7705">MARIKIEGVLESLDYDLKKALRDTIDEYSKQSSMSDSELFRLFVKKATRRCSTWERVPDRFIDTD</sequence>
<comment type="caution">
    <text evidence="1">The sequence shown here is derived from an EMBL/GenBank/DDBJ whole genome shotgun (WGS) entry which is preliminary data.</text>
</comment>
<gene>
    <name evidence="1" type="ORF">EDC19_0427</name>
</gene>